<dbReference type="EMBL" id="CM009291">
    <property type="protein sequence ID" value="RQO86845.1"/>
    <property type="molecule type" value="Genomic_DNA"/>
</dbReference>
<sequence length="32" mass="3366">MISIGIGDQKYATVLGFLLPSSMMGNCSSSEK</sequence>
<evidence type="ECO:0000313" key="1">
    <source>
        <dbReference type="EMBL" id="RQO86845.1"/>
    </source>
</evidence>
<reference evidence="1 2" key="1">
    <citation type="journal article" date="2006" name="Science">
        <title>The genome of black cottonwood, Populus trichocarpa (Torr. &amp; Gray).</title>
        <authorList>
            <person name="Tuskan G.A."/>
            <person name="Difazio S."/>
            <person name="Jansson S."/>
            <person name="Bohlmann J."/>
            <person name="Grigoriev I."/>
            <person name="Hellsten U."/>
            <person name="Putnam N."/>
            <person name="Ralph S."/>
            <person name="Rombauts S."/>
            <person name="Salamov A."/>
            <person name="Schein J."/>
            <person name="Sterck L."/>
            <person name="Aerts A."/>
            <person name="Bhalerao R.R."/>
            <person name="Bhalerao R.P."/>
            <person name="Blaudez D."/>
            <person name="Boerjan W."/>
            <person name="Brun A."/>
            <person name="Brunner A."/>
            <person name="Busov V."/>
            <person name="Campbell M."/>
            <person name="Carlson J."/>
            <person name="Chalot M."/>
            <person name="Chapman J."/>
            <person name="Chen G.L."/>
            <person name="Cooper D."/>
            <person name="Coutinho P.M."/>
            <person name="Couturier J."/>
            <person name="Covert S."/>
            <person name="Cronk Q."/>
            <person name="Cunningham R."/>
            <person name="Davis J."/>
            <person name="Degroeve S."/>
            <person name="Dejardin A."/>
            <person name="Depamphilis C."/>
            <person name="Detter J."/>
            <person name="Dirks B."/>
            <person name="Dubchak I."/>
            <person name="Duplessis S."/>
            <person name="Ehlting J."/>
            <person name="Ellis B."/>
            <person name="Gendler K."/>
            <person name="Goodstein D."/>
            <person name="Gribskov M."/>
            <person name="Grimwood J."/>
            <person name="Groover A."/>
            <person name="Gunter L."/>
            <person name="Hamberger B."/>
            <person name="Heinze B."/>
            <person name="Helariutta Y."/>
            <person name="Henrissat B."/>
            <person name="Holligan D."/>
            <person name="Holt R."/>
            <person name="Huang W."/>
            <person name="Islam-Faridi N."/>
            <person name="Jones S."/>
            <person name="Jones-Rhoades M."/>
            <person name="Jorgensen R."/>
            <person name="Joshi C."/>
            <person name="Kangasjarvi J."/>
            <person name="Karlsson J."/>
            <person name="Kelleher C."/>
            <person name="Kirkpatrick R."/>
            <person name="Kirst M."/>
            <person name="Kohler A."/>
            <person name="Kalluri U."/>
            <person name="Larimer F."/>
            <person name="Leebens-Mack J."/>
            <person name="Leple J.C."/>
            <person name="Locascio P."/>
            <person name="Lou Y."/>
            <person name="Lucas S."/>
            <person name="Martin F."/>
            <person name="Montanini B."/>
            <person name="Napoli C."/>
            <person name="Nelson D.R."/>
            <person name="Nelson C."/>
            <person name="Nieminen K."/>
            <person name="Nilsson O."/>
            <person name="Pereda V."/>
            <person name="Peter G."/>
            <person name="Philippe R."/>
            <person name="Pilate G."/>
            <person name="Poliakov A."/>
            <person name="Razumovskaya J."/>
            <person name="Richardson P."/>
            <person name="Rinaldi C."/>
            <person name="Ritland K."/>
            <person name="Rouze P."/>
            <person name="Ryaboy D."/>
            <person name="Schmutz J."/>
            <person name="Schrader J."/>
            <person name="Segerman B."/>
            <person name="Shin H."/>
            <person name="Siddiqui A."/>
            <person name="Sterky F."/>
            <person name="Terry A."/>
            <person name="Tsai C.J."/>
            <person name="Uberbacher E."/>
            <person name="Unneberg P."/>
            <person name="Vahala J."/>
            <person name="Wall K."/>
            <person name="Wessler S."/>
            <person name="Yang G."/>
            <person name="Yin T."/>
            <person name="Douglas C."/>
            <person name="Marra M."/>
            <person name="Sandberg G."/>
            <person name="Van de Peer Y."/>
            <person name="Rokhsar D."/>
        </authorList>
    </citation>
    <scope>NUCLEOTIDE SEQUENCE [LARGE SCALE GENOMIC DNA]</scope>
    <source>
        <strain evidence="2">cv. Nisqually</strain>
    </source>
</reference>
<name>A0A3N7EQ26_POPTR</name>
<proteinExistence type="predicted"/>
<protein>
    <submittedName>
        <fullName evidence="1">Uncharacterized protein</fullName>
    </submittedName>
</protein>
<accession>A0A3N7EQ26</accession>
<keyword evidence="2" id="KW-1185">Reference proteome</keyword>
<dbReference type="InParanoid" id="A0A3N7EQ26"/>
<dbReference type="AlphaFoldDB" id="A0A3N7EQ26"/>
<gene>
    <name evidence="1" type="ORF">POPTR_002G118432</name>
</gene>
<organism evidence="1 2">
    <name type="scientific">Populus trichocarpa</name>
    <name type="common">Western balsam poplar</name>
    <name type="synonym">Populus balsamifera subsp. trichocarpa</name>
    <dbReference type="NCBI Taxonomy" id="3694"/>
    <lineage>
        <taxon>Eukaryota</taxon>
        <taxon>Viridiplantae</taxon>
        <taxon>Streptophyta</taxon>
        <taxon>Embryophyta</taxon>
        <taxon>Tracheophyta</taxon>
        <taxon>Spermatophyta</taxon>
        <taxon>Magnoliopsida</taxon>
        <taxon>eudicotyledons</taxon>
        <taxon>Gunneridae</taxon>
        <taxon>Pentapetalae</taxon>
        <taxon>rosids</taxon>
        <taxon>fabids</taxon>
        <taxon>Malpighiales</taxon>
        <taxon>Salicaceae</taxon>
        <taxon>Saliceae</taxon>
        <taxon>Populus</taxon>
    </lineage>
</organism>
<dbReference type="Proteomes" id="UP000006729">
    <property type="component" value="Chromosome 2"/>
</dbReference>
<evidence type="ECO:0000313" key="2">
    <source>
        <dbReference type="Proteomes" id="UP000006729"/>
    </source>
</evidence>